<dbReference type="GO" id="GO:0044389">
    <property type="term" value="F:ubiquitin-like protein ligase binding"/>
    <property type="evidence" value="ECO:0007669"/>
    <property type="project" value="TreeGrafter"/>
</dbReference>
<feature type="region of interest" description="Disordered" evidence="9">
    <location>
        <begin position="26"/>
        <end position="162"/>
    </location>
</feature>
<evidence type="ECO:0000256" key="7">
    <source>
        <dbReference type="ARBA" id="ARBA00022989"/>
    </source>
</evidence>
<dbReference type="PANTHER" id="PTHR48176:SF1">
    <property type="entry name" value="DDRGK DOMAIN-CONTAINING PROTEIN 1"/>
    <property type="match status" value="1"/>
</dbReference>
<accession>A0A814R410</accession>
<dbReference type="InterPro" id="IPR036390">
    <property type="entry name" value="WH_DNA-bd_sf"/>
</dbReference>
<keyword evidence="5" id="KW-0833">Ubl conjugation pathway</keyword>
<evidence type="ECO:0000256" key="8">
    <source>
        <dbReference type="ARBA" id="ARBA00023136"/>
    </source>
</evidence>
<evidence type="ECO:0000313" key="11">
    <source>
        <dbReference type="Proteomes" id="UP000663845"/>
    </source>
</evidence>
<dbReference type="Gene3D" id="1.10.10.10">
    <property type="entry name" value="Winged helix-like DNA-binding domain superfamily/Winged helix DNA-binding domain"/>
    <property type="match status" value="2"/>
</dbReference>
<evidence type="ECO:0000256" key="3">
    <source>
        <dbReference type="ARBA" id="ARBA00018218"/>
    </source>
</evidence>
<proteinExistence type="inferred from homology"/>
<dbReference type="Pfam" id="PF09756">
    <property type="entry name" value="DDRGK"/>
    <property type="match status" value="2"/>
</dbReference>
<dbReference type="InterPro" id="IPR036388">
    <property type="entry name" value="WH-like_DNA-bd_sf"/>
</dbReference>
<name>A0A814R410_9BILA</name>
<dbReference type="SMART" id="SM01128">
    <property type="entry name" value="DDRGK"/>
    <property type="match status" value="2"/>
</dbReference>
<reference evidence="10" key="1">
    <citation type="submission" date="2021-02" db="EMBL/GenBank/DDBJ databases">
        <authorList>
            <person name="Nowell W R."/>
        </authorList>
    </citation>
    <scope>NUCLEOTIDE SEQUENCE</scope>
</reference>
<dbReference type="FunFam" id="1.10.10.10:FF:000143">
    <property type="entry name" value="DDRGK domain-containing protein 1"/>
    <property type="match status" value="2"/>
</dbReference>
<dbReference type="PANTHER" id="PTHR48176">
    <property type="entry name" value="DDRGK DOMAIN-CONTAINING PROTEIN 1"/>
    <property type="match status" value="1"/>
</dbReference>
<dbReference type="EMBL" id="CAJNOG010000263">
    <property type="protein sequence ID" value="CAF1127515.1"/>
    <property type="molecule type" value="Genomic_DNA"/>
</dbReference>
<dbReference type="GO" id="GO:0005789">
    <property type="term" value="C:endoplasmic reticulum membrane"/>
    <property type="evidence" value="ECO:0007669"/>
    <property type="project" value="UniProtKB-SubCell"/>
</dbReference>
<evidence type="ECO:0000256" key="5">
    <source>
        <dbReference type="ARBA" id="ARBA00022786"/>
    </source>
</evidence>
<comment type="similarity">
    <text evidence="2">Belongs to the DDRGK1 family.</text>
</comment>
<comment type="caution">
    <text evidence="10">The sequence shown here is derived from an EMBL/GenBank/DDBJ whole genome shotgun (WGS) entry which is preliminary data.</text>
</comment>
<evidence type="ECO:0000256" key="9">
    <source>
        <dbReference type="SAM" id="MobiDB-lite"/>
    </source>
</evidence>
<evidence type="ECO:0000256" key="2">
    <source>
        <dbReference type="ARBA" id="ARBA00009829"/>
    </source>
</evidence>
<dbReference type="AlphaFoldDB" id="A0A814R410"/>
<evidence type="ECO:0000256" key="6">
    <source>
        <dbReference type="ARBA" id="ARBA00022824"/>
    </source>
</evidence>
<keyword evidence="6" id="KW-0256">Endoplasmic reticulum</keyword>
<dbReference type="SUPFAM" id="SSF46785">
    <property type="entry name" value="Winged helix' DNA-binding domain"/>
    <property type="match status" value="2"/>
</dbReference>
<evidence type="ECO:0000313" key="10">
    <source>
        <dbReference type="EMBL" id="CAF1127515.1"/>
    </source>
</evidence>
<gene>
    <name evidence="10" type="ORF">JYZ213_LOCUS22831</name>
</gene>
<protein>
    <recommendedName>
        <fullName evidence="3">DDRGK domain-containing protein 1</fullName>
    </recommendedName>
</protein>
<keyword evidence="4" id="KW-0812">Transmembrane</keyword>
<organism evidence="10 11">
    <name type="scientific">Adineta steineri</name>
    <dbReference type="NCBI Taxonomy" id="433720"/>
    <lineage>
        <taxon>Eukaryota</taxon>
        <taxon>Metazoa</taxon>
        <taxon>Spiralia</taxon>
        <taxon>Gnathifera</taxon>
        <taxon>Rotifera</taxon>
        <taxon>Eurotatoria</taxon>
        <taxon>Bdelloidea</taxon>
        <taxon>Adinetida</taxon>
        <taxon>Adinetidae</taxon>
        <taxon>Adineta</taxon>
    </lineage>
</organism>
<dbReference type="InterPro" id="IPR050899">
    <property type="entry name" value="DDRGK_domain-containing"/>
</dbReference>
<keyword evidence="7" id="KW-1133">Transmembrane helix</keyword>
<feature type="compositionally biased region" description="Basic and acidic residues" evidence="9">
    <location>
        <begin position="103"/>
        <end position="162"/>
    </location>
</feature>
<evidence type="ECO:0000256" key="4">
    <source>
        <dbReference type="ARBA" id="ARBA00022692"/>
    </source>
</evidence>
<dbReference type="InterPro" id="IPR019153">
    <property type="entry name" value="DDRGK_dom-contain"/>
</dbReference>
<sequence length="428" mass="50418">MDVILILAITLLFIFLGALFWAKKRQSGQNDEREPAPVQRRLGPVDDARPRAAQIRRRRFDPAHRYDAGAQNDNNDDPEEFDPTTMDDTVEIDSKMGTKKRLKLEAKAEKRQQREQELVERKERKERDDKFAEERRQKELEEEQREKEQEEEERRKKEERERKEYEEYLELKKAFTIEEEGHDENPDDANNESVLNQFVEYIKTAKFMYLDELAAQFKLRTQDVIDRLKYLEESGVITGLFDDRGKYIYLTRDEMDRVTKAIRQRGRISFSDLSKISNELIDFSGTRTVNDKLLETDDTATFTIEEEGHDENPDDANNESVLNQFVEYIKTAKFMYLDELAAQFKLRTQDVIDRLKYLEESGAITGLFDDRGKYIYLTRDEMDRVTKAIRQRGRISFSDLSKISNELIDFSGTRTVNDKLLETDDTAS</sequence>
<evidence type="ECO:0000256" key="1">
    <source>
        <dbReference type="ARBA" id="ARBA00004389"/>
    </source>
</evidence>
<dbReference type="Proteomes" id="UP000663845">
    <property type="component" value="Unassembled WGS sequence"/>
</dbReference>
<keyword evidence="8" id="KW-0472">Membrane</keyword>
<comment type="subcellular location">
    <subcellularLocation>
        <location evidence="1">Endoplasmic reticulum membrane</location>
        <topology evidence="1">Single-pass membrane protein</topology>
    </subcellularLocation>
</comment>